<dbReference type="Proteomes" id="UP001596052">
    <property type="component" value="Unassembled WGS sequence"/>
</dbReference>
<organism evidence="2 3">
    <name type="scientific">Prosthecobacter fluviatilis</name>
    <dbReference type="NCBI Taxonomy" id="445931"/>
    <lineage>
        <taxon>Bacteria</taxon>
        <taxon>Pseudomonadati</taxon>
        <taxon>Verrucomicrobiota</taxon>
        <taxon>Verrucomicrobiia</taxon>
        <taxon>Verrucomicrobiales</taxon>
        <taxon>Verrucomicrobiaceae</taxon>
        <taxon>Prosthecobacter</taxon>
    </lineage>
</organism>
<comment type="caution">
    <text evidence="2">The sequence shown here is derived from an EMBL/GenBank/DDBJ whole genome shotgun (WGS) entry which is preliminary data.</text>
</comment>
<name>A0ABW0KS94_9BACT</name>
<accession>A0ABW0KS94</accession>
<keyword evidence="3" id="KW-1185">Reference proteome</keyword>
<feature type="transmembrane region" description="Helical" evidence="1">
    <location>
        <begin position="12"/>
        <end position="35"/>
    </location>
</feature>
<proteinExistence type="predicted"/>
<keyword evidence="1" id="KW-0812">Transmembrane</keyword>
<dbReference type="EMBL" id="JBHSMQ010000005">
    <property type="protein sequence ID" value="MFC5456343.1"/>
    <property type="molecule type" value="Genomic_DNA"/>
</dbReference>
<keyword evidence="1" id="KW-0472">Membrane</keyword>
<evidence type="ECO:0000256" key="1">
    <source>
        <dbReference type="SAM" id="Phobius"/>
    </source>
</evidence>
<evidence type="ECO:0008006" key="4">
    <source>
        <dbReference type="Google" id="ProtNLM"/>
    </source>
</evidence>
<keyword evidence="1" id="KW-1133">Transmembrane helix</keyword>
<reference evidence="3" key="1">
    <citation type="journal article" date="2019" name="Int. J. Syst. Evol. Microbiol.">
        <title>The Global Catalogue of Microorganisms (GCM) 10K type strain sequencing project: providing services to taxonomists for standard genome sequencing and annotation.</title>
        <authorList>
            <consortium name="The Broad Institute Genomics Platform"/>
            <consortium name="The Broad Institute Genome Sequencing Center for Infectious Disease"/>
            <person name="Wu L."/>
            <person name="Ma J."/>
        </authorList>
    </citation>
    <scope>NUCLEOTIDE SEQUENCE [LARGE SCALE GENOMIC DNA]</scope>
    <source>
        <strain evidence="3">CGMCC 4.1469</strain>
    </source>
</reference>
<evidence type="ECO:0000313" key="3">
    <source>
        <dbReference type="Proteomes" id="UP001596052"/>
    </source>
</evidence>
<evidence type="ECO:0000313" key="2">
    <source>
        <dbReference type="EMBL" id="MFC5456343.1"/>
    </source>
</evidence>
<sequence>MNTHRHQRPLVFISFPFLAVIVLVALLASLTLAVFNKVHQRSRTHPIPVPAMTPKNQD</sequence>
<dbReference type="RefSeq" id="WP_377168487.1">
    <property type="nucleotide sequence ID" value="NZ_JBHSMQ010000005.1"/>
</dbReference>
<protein>
    <recommendedName>
        <fullName evidence="4">Transmembrane protein</fullName>
    </recommendedName>
</protein>
<gene>
    <name evidence="2" type="ORF">ACFQDI_15885</name>
</gene>